<evidence type="ECO:0000313" key="2">
    <source>
        <dbReference type="EMBL" id="TQL57423.1"/>
    </source>
</evidence>
<accession>A0A542ZAR0</accession>
<evidence type="ECO:0000313" key="3">
    <source>
        <dbReference type="Proteomes" id="UP000315389"/>
    </source>
</evidence>
<sequence length="124" mass="13832">MRGGVTMGYFVYGMVAEYEFEDRMLAHLKVAIGLKLRHHESFFVSWSNPVEKGSGRISLWVSPSIPLIFRFAGSRPPEINATWVNVLRDLSQSSRGLVVISEQEAEAYARQQAKSESNLPSGTA</sequence>
<name>A0A542ZAR0_RARFA</name>
<dbReference type="EMBL" id="VFOS01000004">
    <property type="protein sequence ID" value="TQL57423.1"/>
    <property type="molecule type" value="Genomic_DNA"/>
</dbReference>
<organism evidence="2 3">
    <name type="scientific">Rarobacter faecitabidus</name>
    <dbReference type="NCBI Taxonomy" id="13243"/>
    <lineage>
        <taxon>Bacteria</taxon>
        <taxon>Bacillati</taxon>
        <taxon>Actinomycetota</taxon>
        <taxon>Actinomycetes</taxon>
        <taxon>Micrococcales</taxon>
        <taxon>Rarobacteraceae</taxon>
        <taxon>Rarobacter</taxon>
    </lineage>
</organism>
<dbReference type="Pfam" id="PF25355">
    <property type="entry name" value="DUF7882"/>
    <property type="match status" value="1"/>
</dbReference>
<gene>
    <name evidence="2" type="ORF">FB461_2157</name>
</gene>
<proteinExistence type="predicted"/>
<evidence type="ECO:0000259" key="1">
    <source>
        <dbReference type="Pfam" id="PF25355"/>
    </source>
</evidence>
<dbReference type="AlphaFoldDB" id="A0A542ZAR0"/>
<dbReference type="InterPro" id="IPR057204">
    <property type="entry name" value="DUF7882"/>
</dbReference>
<reference evidence="2 3" key="1">
    <citation type="submission" date="2019-06" db="EMBL/GenBank/DDBJ databases">
        <title>Sequencing the genomes of 1000 actinobacteria strains.</title>
        <authorList>
            <person name="Klenk H.-P."/>
        </authorList>
    </citation>
    <scope>NUCLEOTIDE SEQUENCE [LARGE SCALE GENOMIC DNA]</scope>
    <source>
        <strain evidence="2 3">DSM 4813</strain>
    </source>
</reference>
<protein>
    <recommendedName>
        <fullName evidence="1">DUF7882 domain-containing protein</fullName>
    </recommendedName>
</protein>
<dbReference type="Proteomes" id="UP000315389">
    <property type="component" value="Unassembled WGS sequence"/>
</dbReference>
<keyword evidence="3" id="KW-1185">Reference proteome</keyword>
<comment type="caution">
    <text evidence="2">The sequence shown here is derived from an EMBL/GenBank/DDBJ whole genome shotgun (WGS) entry which is preliminary data.</text>
</comment>
<feature type="domain" description="DUF7882" evidence="1">
    <location>
        <begin position="7"/>
        <end position="102"/>
    </location>
</feature>